<dbReference type="EMBL" id="BMAC01000753">
    <property type="protein sequence ID" value="GFQ02533.1"/>
    <property type="molecule type" value="Genomic_DNA"/>
</dbReference>
<dbReference type="Proteomes" id="UP000653305">
    <property type="component" value="Unassembled WGS sequence"/>
</dbReference>
<dbReference type="Gene3D" id="1.20.920.10">
    <property type="entry name" value="Bromodomain-like"/>
    <property type="match status" value="1"/>
</dbReference>
<evidence type="ECO:0000256" key="2">
    <source>
        <dbReference type="PROSITE-ProRule" id="PRU00035"/>
    </source>
</evidence>
<dbReference type="InterPro" id="IPR036427">
    <property type="entry name" value="Bromodomain-like_sf"/>
</dbReference>
<keyword evidence="1 2" id="KW-0103">Bromodomain</keyword>
<dbReference type="PRINTS" id="PR00503">
    <property type="entry name" value="BROMODOMAIN"/>
</dbReference>
<gene>
    <name evidence="5" type="ORF">PHJA_002397300</name>
</gene>
<dbReference type="Pfam" id="PF00439">
    <property type="entry name" value="Bromodomain"/>
    <property type="match status" value="1"/>
</dbReference>
<proteinExistence type="predicted"/>
<dbReference type="OrthoDB" id="1155210at2759"/>
<feature type="region of interest" description="Disordered" evidence="3">
    <location>
        <begin position="163"/>
        <end position="185"/>
    </location>
</feature>
<feature type="domain" description="Bromo" evidence="4">
    <location>
        <begin position="100"/>
        <end position="152"/>
    </location>
</feature>
<protein>
    <submittedName>
        <fullName evidence="5">Guanine nucleotide-binding protein subunit beta-like protein</fullName>
    </submittedName>
</protein>
<organism evidence="5 6">
    <name type="scientific">Phtheirospermum japonicum</name>
    <dbReference type="NCBI Taxonomy" id="374723"/>
    <lineage>
        <taxon>Eukaryota</taxon>
        <taxon>Viridiplantae</taxon>
        <taxon>Streptophyta</taxon>
        <taxon>Embryophyta</taxon>
        <taxon>Tracheophyta</taxon>
        <taxon>Spermatophyta</taxon>
        <taxon>Magnoliopsida</taxon>
        <taxon>eudicotyledons</taxon>
        <taxon>Gunneridae</taxon>
        <taxon>Pentapetalae</taxon>
        <taxon>asterids</taxon>
        <taxon>lamiids</taxon>
        <taxon>Lamiales</taxon>
        <taxon>Orobanchaceae</taxon>
        <taxon>Orobanchaceae incertae sedis</taxon>
        <taxon>Phtheirospermum</taxon>
    </lineage>
</organism>
<dbReference type="PANTHER" id="PTHR22881">
    <property type="entry name" value="BROMODOMAIN CONTAINING PROTEIN"/>
    <property type="match status" value="1"/>
</dbReference>
<dbReference type="InterPro" id="IPR001487">
    <property type="entry name" value="Bromodomain"/>
</dbReference>
<evidence type="ECO:0000256" key="1">
    <source>
        <dbReference type="ARBA" id="ARBA00023117"/>
    </source>
</evidence>
<keyword evidence="6" id="KW-1185">Reference proteome</keyword>
<evidence type="ECO:0000256" key="3">
    <source>
        <dbReference type="SAM" id="MobiDB-lite"/>
    </source>
</evidence>
<evidence type="ECO:0000259" key="4">
    <source>
        <dbReference type="PROSITE" id="PS50014"/>
    </source>
</evidence>
<name>A0A830CW59_9LAMI</name>
<accession>A0A830CW59</accession>
<reference evidence="5" key="1">
    <citation type="submission" date="2020-07" db="EMBL/GenBank/DDBJ databases">
        <title>Ethylene signaling mediates host invasion by parasitic plants.</title>
        <authorList>
            <person name="Yoshida S."/>
        </authorList>
    </citation>
    <scope>NUCLEOTIDE SEQUENCE</scope>
    <source>
        <strain evidence="5">Okayama</strain>
    </source>
</reference>
<dbReference type="AlphaFoldDB" id="A0A830CW59"/>
<evidence type="ECO:0000313" key="5">
    <source>
        <dbReference type="EMBL" id="GFQ02533.1"/>
    </source>
</evidence>
<sequence length="288" mass="32732">MWQDALLCLAGGLAPHAERAVALFLPPGLPAPAVYWPAVMPFPQIFSQVAPPFCSHISLHQNRRSSEKSRNMIPESPLESGPTTLLPVKKLLVFILGMLQKKDTYGVFSEPVDINKLPDYFEVIKQPMNFGTARKKLNSGAYKKIARSIQDVAKRDFENLRHEGVNAEDKANGSSSYNPRKTPPLNRFLSRNGANYSKWLADWNDEFPANILRAHMKYGKKQLKVDETRCDTYRQFHPLLTANNSSNSIGDMKRMVVCNPWDKFNKLAGVGLRNLRYDEYEEFSTVRE</sequence>
<comment type="caution">
    <text evidence="5">The sequence shown here is derived from an EMBL/GenBank/DDBJ whole genome shotgun (WGS) entry which is preliminary data.</text>
</comment>
<dbReference type="SUPFAM" id="SSF47370">
    <property type="entry name" value="Bromodomain"/>
    <property type="match status" value="1"/>
</dbReference>
<dbReference type="SMART" id="SM00297">
    <property type="entry name" value="BROMO"/>
    <property type="match status" value="1"/>
</dbReference>
<dbReference type="PROSITE" id="PS50014">
    <property type="entry name" value="BROMODOMAIN_2"/>
    <property type="match status" value="1"/>
</dbReference>
<dbReference type="PANTHER" id="PTHR22881:SF27">
    <property type="entry name" value="BROMODOMAIN CONTAINING 7_9"/>
    <property type="match status" value="1"/>
</dbReference>
<evidence type="ECO:0000313" key="6">
    <source>
        <dbReference type="Proteomes" id="UP000653305"/>
    </source>
</evidence>
<dbReference type="InterPro" id="IPR051831">
    <property type="entry name" value="Bromodomain_contain_prot"/>
</dbReference>